<feature type="transmembrane region" description="Helical" evidence="1">
    <location>
        <begin position="25"/>
        <end position="47"/>
    </location>
</feature>
<keyword evidence="3" id="KW-1185">Reference proteome</keyword>
<keyword evidence="2" id="KW-0131">Cell cycle</keyword>
<feature type="transmembrane region" description="Helical" evidence="1">
    <location>
        <begin position="274"/>
        <end position="297"/>
    </location>
</feature>
<accession>A0A1N7JX69</accession>
<dbReference type="OrthoDB" id="9814843at2"/>
<dbReference type="Proteomes" id="UP000185678">
    <property type="component" value="Unassembled WGS sequence"/>
</dbReference>
<dbReference type="PANTHER" id="PTHR47755:SF1">
    <property type="entry name" value="CELL DIVISION PROTEIN FTSX"/>
    <property type="match status" value="1"/>
</dbReference>
<dbReference type="GO" id="GO:0016020">
    <property type="term" value="C:membrane"/>
    <property type="evidence" value="ECO:0007669"/>
    <property type="project" value="InterPro"/>
</dbReference>
<reference evidence="2 3" key="1">
    <citation type="submission" date="2017-01" db="EMBL/GenBank/DDBJ databases">
        <authorList>
            <person name="Mah S.A."/>
            <person name="Swanson W.J."/>
            <person name="Moy G.W."/>
            <person name="Vacquier V.D."/>
        </authorList>
    </citation>
    <scope>NUCLEOTIDE SEQUENCE [LARGE SCALE GENOMIC DNA]</scope>
    <source>
        <strain evidence="2 3">DSM 11589</strain>
    </source>
</reference>
<keyword evidence="1" id="KW-0812">Transmembrane</keyword>
<dbReference type="PANTHER" id="PTHR47755">
    <property type="entry name" value="CELL DIVISION PROTEIN FTSX"/>
    <property type="match status" value="1"/>
</dbReference>
<dbReference type="GO" id="GO:0032153">
    <property type="term" value="C:cell division site"/>
    <property type="evidence" value="ECO:0007669"/>
    <property type="project" value="TreeGrafter"/>
</dbReference>
<dbReference type="AlphaFoldDB" id="A0A1N7JX69"/>
<feature type="transmembrane region" description="Helical" evidence="1">
    <location>
        <begin position="232"/>
        <end position="254"/>
    </location>
</feature>
<protein>
    <submittedName>
        <fullName evidence="2">Cell division transport system permease protein</fullName>
    </submittedName>
</protein>
<dbReference type="EMBL" id="FTOA01000002">
    <property type="protein sequence ID" value="SIS53945.1"/>
    <property type="molecule type" value="Genomic_DNA"/>
</dbReference>
<proteinExistence type="predicted"/>
<dbReference type="RefSeq" id="WP_139332788.1">
    <property type="nucleotide sequence ID" value="NZ_FTOA01000002.1"/>
</dbReference>
<dbReference type="STRING" id="80876.SAMN05421779_102508"/>
<sequence length="305" mass="32473">MMAGIGLKGLFRSDLPVARDSSGGFLPWLIALMVFFAAMATTGSVGLTDMIARWNRDVAGTLTVQIPPVIGTTAKAKEETAARVERAVRLLQSLPNVVSASEIPADKLAALLEPWLGSRELIDELPTPRLIDVTLNPQARPSLEDLQTRLKDAVEGATIDDHQVWMSKLISLAEGLQKLAWGVIALVSFTTTTTVIYATRTALAVHRPHIEVLHFVGATDSYIARQFASRGLALGLLGGLGGLLGAVPTLWAIVRLSEGLQGGLIPAITIAPLTWALLGSFPVIAGLIAMITAHITVRRQLSGML</sequence>
<dbReference type="InterPro" id="IPR004513">
    <property type="entry name" value="FtsX"/>
</dbReference>
<dbReference type="GO" id="GO:0051301">
    <property type="term" value="P:cell division"/>
    <property type="evidence" value="ECO:0007669"/>
    <property type="project" value="UniProtKB-KW"/>
</dbReference>
<evidence type="ECO:0000256" key="1">
    <source>
        <dbReference type="SAM" id="Phobius"/>
    </source>
</evidence>
<evidence type="ECO:0000313" key="2">
    <source>
        <dbReference type="EMBL" id="SIS53945.1"/>
    </source>
</evidence>
<name>A0A1N7JX69_9PROT</name>
<evidence type="ECO:0000313" key="3">
    <source>
        <dbReference type="Proteomes" id="UP000185678"/>
    </source>
</evidence>
<keyword evidence="1" id="KW-0472">Membrane</keyword>
<keyword evidence="2" id="KW-0132">Cell division</keyword>
<keyword evidence="1" id="KW-1133">Transmembrane helix</keyword>
<gene>
    <name evidence="2" type="ORF">SAMN05421779_102508</name>
</gene>
<organism evidence="2 3">
    <name type="scientific">Insolitispirillum peregrinum</name>
    <dbReference type="NCBI Taxonomy" id="80876"/>
    <lineage>
        <taxon>Bacteria</taxon>
        <taxon>Pseudomonadati</taxon>
        <taxon>Pseudomonadota</taxon>
        <taxon>Alphaproteobacteria</taxon>
        <taxon>Rhodospirillales</taxon>
        <taxon>Novispirillaceae</taxon>
        <taxon>Insolitispirillum</taxon>
    </lineage>
</organism>